<evidence type="ECO:0000259" key="11">
    <source>
        <dbReference type="Pfam" id="PF05645"/>
    </source>
</evidence>
<dbReference type="HOGENOM" id="CLU_023294_0_0_1"/>
<comment type="similarity">
    <text evidence="2 9">Belongs to the RNA polymerase beta chain family.</text>
</comment>
<comment type="subunit">
    <text evidence="3 9">Component of the RNA polymerase III (Pol III) complex consisting of 17 subunits.</text>
</comment>
<dbReference type="PANTHER" id="PTHR12949:SF0">
    <property type="entry name" value="DNA-DIRECTED RNA POLYMERASE III SUBUNIT RPC3"/>
    <property type="match status" value="1"/>
</dbReference>
<sequence>MLVTKHAAELCALLVNDLFGELPSVGFSSTHFGFCGVVLVAGLTFLPSSQQRILVALFTKGRCTLAQLVQHVSLGPRHLRNGLGVLIQQNLLYHYTDPDTGGTSYEANSDACYNLVRSGKILEVINSQYGTAERDLVQTLMQLGYARVADLTHAFTSRAPKTNGHTNGSHESSSGLIESKNHLNSALSRLIQAEILETVRPDSFRNPAEVYREIEADVTKTAPGEKASKNKIEQHMQIVERFKTFRDQSKALKRQLDQTSGPSTKRRRLQNGSSHSDPFDDDVELNPNVVVRVNHEKCLVELRNQRLADFAADMLGETTGHVYRSLLDLLTAKVSRCRADPLVGEENKGPQPSVTTLQIYENLSDEVKVLGGIGKAPKDKIDFDSAEKIRSGPYSYDSDSDEEDEPEVKAAPVPRGRMARAAAAAAAAAAASAKESEDEGSEDDIDVQGGHTHTNGDRSTKVKFEDGAIAKDSRLDQMRQHLLLLAESKHRFVRHCGTQGRGQWTVDFELLMDRLRESELDAYIEQSFGRHGLRLTRILREKGKLDEKMLPSAALMKKGDVQGKMLAMQMAGLVDVQEVPKDNSRLANRTLFFWFFDGERVQSQLLDDVYKGMLRCLQTLDVERHKERNILTFVERKDVKGKEEEVMTAEHYNKYNRHLEGQQKLLGQVMRLDDMVAVFRDY</sequence>
<feature type="region of interest" description="Disordered" evidence="10">
    <location>
        <begin position="389"/>
        <end position="416"/>
    </location>
</feature>
<evidence type="ECO:0000256" key="6">
    <source>
        <dbReference type="ARBA" id="ARBA00023163"/>
    </source>
</evidence>
<dbReference type="GO" id="GO:0006351">
    <property type="term" value="P:DNA-templated transcription"/>
    <property type="evidence" value="ECO:0007669"/>
    <property type="project" value="InterPro"/>
</dbReference>
<dbReference type="AlphaFoldDB" id="A0A0B4I6B0"/>
<dbReference type="GO" id="GO:0005666">
    <property type="term" value="C:RNA polymerase III complex"/>
    <property type="evidence" value="ECO:0007669"/>
    <property type="project" value="UniProtKB-UniRule"/>
</dbReference>
<dbReference type="InterPro" id="IPR039748">
    <property type="entry name" value="RPC3"/>
</dbReference>
<dbReference type="Pfam" id="PF05645">
    <property type="entry name" value="RNA_pol_Rpc82"/>
    <property type="match status" value="1"/>
</dbReference>
<organism evidence="13 14">
    <name type="scientific">Metarhizium guizhouense (strain ARSEF 977)</name>
    <dbReference type="NCBI Taxonomy" id="1276136"/>
    <lineage>
        <taxon>Eukaryota</taxon>
        <taxon>Fungi</taxon>
        <taxon>Dikarya</taxon>
        <taxon>Ascomycota</taxon>
        <taxon>Pezizomycotina</taxon>
        <taxon>Sordariomycetes</taxon>
        <taxon>Hypocreomycetidae</taxon>
        <taxon>Hypocreales</taxon>
        <taxon>Clavicipitaceae</taxon>
        <taxon>Metarhizium</taxon>
    </lineage>
</organism>
<dbReference type="InterPro" id="IPR036388">
    <property type="entry name" value="WH-like_DNA-bd_sf"/>
</dbReference>
<comment type="caution">
    <text evidence="13">The sequence shown here is derived from an EMBL/GenBank/DDBJ whole genome shotgun (WGS) entry which is preliminary data.</text>
</comment>
<evidence type="ECO:0000256" key="4">
    <source>
        <dbReference type="ARBA" id="ARBA00016689"/>
    </source>
</evidence>
<protein>
    <recommendedName>
        <fullName evidence="4 9">DNA-directed RNA polymerase III subunit RPC3</fullName>
        <shortName evidence="9">RNA polymerase III subunit C3</shortName>
    </recommendedName>
</protein>
<evidence type="ECO:0000256" key="1">
    <source>
        <dbReference type="ARBA" id="ARBA00004123"/>
    </source>
</evidence>
<evidence type="ECO:0000256" key="5">
    <source>
        <dbReference type="ARBA" id="ARBA00022478"/>
    </source>
</evidence>
<dbReference type="EMBL" id="AZNH01000011">
    <property type="protein sequence ID" value="KID88484.1"/>
    <property type="molecule type" value="Genomic_DNA"/>
</dbReference>
<feature type="compositionally biased region" description="Acidic residues" evidence="10">
    <location>
        <begin position="436"/>
        <end position="446"/>
    </location>
</feature>
<dbReference type="OrthoDB" id="272392at2759"/>
<evidence type="ECO:0000256" key="3">
    <source>
        <dbReference type="ARBA" id="ARBA00011206"/>
    </source>
</evidence>
<dbReference type="InterPro" id="IPR055207">
    <property type="entry name" value="POLR3C_WHD"/>
</dbReference>
<keyword evidence="7 9" id="KW-0539">Nucleus</keyword>
<evidence type="ECO:0000259" key="12">
    <source>
        <dbReference type="Pfam" id="PF22536"/>
    </source>
</evidence>
<evidence type="ECO:0000256" key="8">
    <source>
        <dbReference type="ARBA" id="ARBA00025127"/>
    </source>
</evidence>
<evidence type="ECO:0000313" key="13">
    <source>
        <dbReference type="EMBL" id="KID88484.1"/>
    </source>
</evidence>
<dbReference type="Pfam" id="PF22536">
    <property type="entry name" value="WHD_POLR3C"/>
    <property type="match status" value="1"/>
</dbReference>
<dbReference type="Gene3D" id="1.10.10.10">
    <property type="entry name" value="Winged helix-like DNA-binding domain superfamily/Winged helix DNA-binding domain"/>
    <property type="match status" value="2"/>
</dbReference>
<dbReference type="GO" id="GO:0003697">
    <property type="term" value="F:single-stranded DNA binding"/>
    <property type="evidence" value="ECO:0007669"/>
    <property type="project" value="UniProtKB-UniRule"/>
</dbReference>
<comment type="subcellular location">
    <subcellularLocation>
        <location evidence="1 9">Nucleus</location>
    </subcellularLocation>
</comment>
<feature type="region of interest" description="Disordered" evidence="10">
    <location>
        <begin position="253"/>
        <end position="283"/>
    </location>
</feature>
<keyword evidence="5 9" id="KW-0240">DNA-directed RNA polymerase</keyword>
<dbReference type="InterPro" id="IPR008806">
    <property type="entry name" value="RNA_pol_III_Rpc82_C"/>
</dbReference>
<feature type="compositionally biased region" description="Polar residues" evidence="10">
    <location>
        <begin position="159"/>
        <end position="177"/>
    </location>
</feature>
<evidence type="ECO:0000256" key="9">
    <source>
        <dbReference type="RuleBase" id="RU367076"/>
    </source>
</evidence>
<dbReference type="InterPro" id="IPR036390">
    <property type="entry name" value="WH_DNA-bd_sf"/>
</dbReference>
<reference evidence="13 14" key="1">
    <citation type="journal article" date="2014" name="Proc. Natl. Acad. Sci. U.S.A.">
        <title>Trajectory and genomic determinants of fungal-pathogen speciation and host adaptation.</title>
        <authorList>
            <person name="Hu X."/>
            <person name="Xiao G."/>
            <person name="Zheng P."/>
            <person name="Shang Y."/>
            <person name="Su Y."/>
            <person name="Zhang X."/>
            <person name="Liu X."/>
            <person name="Zhan S."/>
            <person name="St Leger R.J."/>
            <person name="Wang C."/>
        </authorList>
    </citation>
    <scope>NUCLEOTIDE SEQUENCE [LARGE SCALE GENOMIC DNA]</scope>
    <source>
        <strain evidence="13 14">ARSEF 977</strain>
    </source>
</reference>
<accession>A0A0B4I6B0</accession>
<dbReference type="Proteomes" id="UP000031192">
    <property type="component" value="Unassembled WGS sequence"/>
</dbReference>
<dbReference type="SUPFAM" id="SSF46785">
    <property type="entry name" value="Winged helix' DNA-binding domain"/>
    <property type="match status" value="1"/>
</dbReference>
<keyword evidence="14" id="KW-1185">Reference proteome</keyword>
<keyword evidence="6 9" id="KW-0804">Transcription</keyword>
<feature type="domain" description="DNA-directed RNA polymerase III subunit RPC3 winged-helix" evidence="12">
    <location>
        <begin position="521"/>
        <end position="595"/>
    </location>
</feature>
<feature type="region of interest" description="Disordered" evidence="10">
    <location>
        <begin position="157"/>
        <end position="177"/>
    </location>
</feature>
<evidence type="ECO:0000313" key="14">
    <source>
        <dbReference type="Proteomes" id="UP000031192"/>
    </source>
</evidence>
<name>A0A0B4I6B0_METGA</name>
<comment type="function">
    <text evidence="8 9">DNA-dependent RNA polymerase catalyzes the transcription of DNA into RNA using the four ribonucleoside triphosphates as substrates. Specific core component of RNA polymerase III which synthesizes small RNAs, such as 5S rRNA and tRNAs.</text>
</comment>
<feature type="domain" description="RNA polymerase III Rpc82 C -terminal" evidence="11">
    <location>
        <begin position="186"/>
        <end position="515"/>
    </location>
</feature>
<dbReference type="PANTHER" id="PTHR12949">
    <property type="entry name" value="RNA POLYMERASE III DNA DIRECTED -RELATED"/>
    <property type="match status" value="1"/>
</dbReference>
<evidence type="ECO:0000256" key="10">
    <source>
        <dbReference type="SAM" id="MobiDB-lite"/>
    </source>
</evidence>
<proteinExistence type="inferred from homology"/>
<evidence type="ECO:0000256" key="7">
    <source>
        <dbReference type="ARBA" id="ARBA00023242"/>
    </source>
</evidence>
<feature type="region of interest" description="Disordered" evidence="10">
    <location>
        <begin position="429"/>
        <end position="460"/>
    </location>
</feature>
<evidence type="ECO:0000256" key="2">
    <source>
        <dbReference type="ARBA" id="ARBA00006835"/>
    </source>
</evidence>
<gene>
    <name evidence="13" type="ORF">MGU_04419</name>
</gene>